<dbReference type="AlphaFoldDB" id="A0A370NJB3"/>
<dbReference type="Proteomes" id="UP000255165">
    <property type="component" value="Unassembled WGS sequence"/>
</dbReference>
<gene>
    <name evidence="1" type="ORF">DN412_35615</name>
</gene>
<name>A0A370NJB3_9BURK</name>
<evidence type="ECO:0000313" key="2">
    <source>
        <dbReference type="Proteomes" id="UP000255165"/>
    </source>
</evidence>
<sequence length="89" mass="10322">MSGRREGVERIGGWKPRPRLWTSVDFIDGQEACIQFAPQPRTIIMVRRLRADYDAALRSYDLLPMPTMPLRASRCPRTRCCSCPIQRSR</sequence>
<accession>A0A370NJB3</accession>
<keyword evidence="2" id="KW-1185">Reference proteome</keyword>
<evidence type="ECO:0000313" key="1">
    <source>
        <dbReference type="EMBL" id="RDK05656.1"/>
    </source>
</evidence>
<protein>
    <submittedName>
        <fullName evidence="1">Uncharacterized protein</fullName>
    </submittedName>
</protein>
<reference evidence="2" key="1">
    <citation type="submission" date="2018-06" db="EMBL/GenBank/DDBJ databases">
        <authorList>
            <person name="Feng T."/>
            <person name="Jeon C.O."/>
        </authorList>
    </citation>
    <scope>NUCLEOTIDE SEQUENCE [LARGE SCALE GENOMIC DNA]</scope>
    <source>
        <strain evidence="2">S23</strain>
    </source>
</reference>
<comment type="caution">
    <text evidence="1">The sequence shown here is derived from an EMBL/GenBank/DDBJ whole genome shotgun (WGS) entry which is preliminary data.</text>
</comment>
<proteinExistence type="predicted"/>
<organism evidence="1 2">
    <name type="scientific">Cupriavidus lacunae</name>
    <dbReference type="NCBI Taxonomy" id="2666307"/>
    <lineage>
        <taxon>Bacteria</taxon>
        <taxon>Pseudomonadati</taxon>
        <taxon>Pseudomonadota</taxon>
        <taxon>Betaproteobacteria</taxon>
        <taxon>Burkholderiales</taxon>
        <taxon>Burkholderiaceae</taxon>
        <taxon>Cupriavidus</taxon>
    </lineage>
</organism>
<dbReference type="EMBL" id="QKWJ01000087">
    <property type="protein sequence ID" value="RDK05656.1"/>
    <property type="molecule type" value="Genomic_DNA"/>
</dbReference>